<gene>
    <name evidence="2" type="ORF">EPA93_20510</name>
</gene>
<accession>A0A4P6JSP7</accession>
<dbReference type="SUPFAM" id="SSF55154">
    <property type="entry name" value="CYTH-like phosphatases"/>
    <property type="match status" value="1"/>
</dbReference>
<evidence type="ECO:0000313" key="3">
    <source>
        <dbReference type="Proteomes" id="UP000290365"/>
    </source>
</evidence>
<dbReference type="Proteomes" id="UP000290365">
    <property type="component" value="Chromosome"/>
</dbReference>
<dbReference type="KEGG" id="kbs:EPA93_20510"/>
<dbReference type="Gene3D" id="2.40.320.10">
    <property type="entry name" value="Hypothetical Protein Pfu-838710-001"/>
    <property type="match status" value="1"/>
</dbReference>
<dbReference type="InterPro" id="IPR008173">
    <property type="entry name" value="Adenylyl_cyclase_CyaB"/>
</dbReference>
<evidence type="ECO:0000313" key="2">
    <source>
        <dbReference type="EMBL" id="QBD78252.1"/>
    </source>
</evidence>
<dbReference type="Pfam" id="PF01928">
    <property type="entry name" value="CYTH"/>
    <property type="match status" value="1"/>
</dbReference>
<evidence type="ECO:0000259" key="1">
    <source>
        <dbReference type="PROSITE" id="PS51707"/>
    </source>
</evidence>
<organism evidence="2 3">
    <name type="scientific">Ktedonosporobacter rubrisoli</name>
    <dbReference type="NCBI Taxonomy" id="2509675"/>
    <lineage>
        <taxon>Bacteria</taxon>
        <taxon>Bacillati</taxon>
        <taxon>Chloroflexota</taxon>
        <taxon>Ktedonobacteria</taxon>
        <taxon>Ktedonobacterales</taxon>
        <taxon>Ktedonosporobacteraceae</taxon>
        <taxon>Ktedonosporobacter</taxon>
    </lineage>
</organism>
<name>A0A4P6JSP7_KTERU</name>
<dbReference type="SMART" id="SM01118">
    <property type="entry name" value="CYTH"/>
    <property type="match status" value="1"/>
</dbReference>
<protein>
    <submittedName>
        <fullName evidence="2">CYTH domain-containing protein</fullName>
    </submittedName>
</protein>
<feature type="domain" description="CYTH" evidence="1">
    <location>
        <begin position="1"/>
        <end position="197"/>
    </location>
</feature>
<dbReference type="EMBL" id="CP035758">
    <property type="protein sequence ID" value="QBD78252.1"/>
    <property type="molecule type" value="Genomic_DNA"/>
</dbReference>
<dbReference type="InterPro" id="IPR023577">
    <property type="entry name" value="CYTH_domain"/>
</dbReference>
<dbReference type="OrthoDB" id="160651at2"/>
<dbReference type="RefSeq" id="WP_129889305.1">
    <property type="nucleotide sequence ID" value="NZ_CP035758.1"/>
</dbReference>
<dbReference type="PROSITE" id="PS51707">
    <property type="entry name" value="CYTH"/>
    <property type="match status" value="1"/>
</dbReference>
<sequence length="237" mass="27359">MIEVELKFKLPLEAQAYLRSKLLALPSCQKSEATDIDDIYYDTPDFACLQQAVFIRIRNHAHLEIKYHEQDDPAHAHCTEQVFPLPADPTQLKAMGELCTRFLPTWREAGSVEEILKSNGLRAFIHLKNQRTRYRYKHLVVCTDRVEGLGDFLEVETHCQVESEVEAARASLQDFIAELSLPSLHAVRVGYVELWLRQHLPHVYQLGKYRVEDYLEPGAYSLVQNAELRKGQKTIKQ</sequence>
<dbReference type="InterPro" id="IPR033469">
    <property type="entry name" value="CYTH-like_dom_sf"/>
</dbReference>
<dbReference type="PANTHER" id="PTHR21028:SF2">
    <property type="entry name" value="CYTH DOMAIN-CONTAINING PROTEIN"/>
    <property type="match status" value="1"/>
</dbReference>
<dbReference type="PANTHER" id="PTHR21028">
    <property type="entry name" value="SI:CH211-156B7.4"/>
    <property type="match status" value="1"/>
</dbReference>
<reference evidence="2 3" key="1">
    <citation type="submission" date="2019-01" db="EMBL/GenBank/DDBJ databases">
        <title>Ktedonosporobacter rubrisoli SCAWS-G2.</title>
        <authorList>
            <person name="Huang Y."/>
            <person name="Yan B."/>
        </authorList>
    </citation>
    <scope>NUCLEOTIDE SEQUENCE [LARGE SCALE GENOMIC DNA]</scope>
    <source>
        <strain evidence="2 3">SCAWS-G2</strain>
    </source>
</reference>
<dbReference type="AlphaFoldDB" id="A0A4P6JSP7"/>
<keyword evidence="3" id="KW-1185">Reference proteome</keyword>
<proteinExistence type="predicted"/>